<dbReference type="Gene3D" id="1.20.1250.20">
    <property type="entry name" value="MFS general substrate transporter like domains"/>
    <property type="match status" value="2"/>
</dbReference>
<feature type="transmembrane region" description="Helical" evidence="8">
    <location>
        <begin position="52"/>
        <end position="73"/>
    </location>
</feature>
<dbReference type="GO" id="GO:0030395">
    <property type="term" value="F:lactose binding"/>
    <property type="evidence" value="ECO:0007669"/>
    <property type="project" value="TreeGrafter"/>
</dbReference>
<feature type="transmembrane region" description="Helical" evidence="8">
    <location>
        <begin position="145"/>
        <end position="165"/>
    </location>
</feature>
<dbReference type="InterPro" id="IPR020846">
    <property type="entry name" value="MFS_dom"/>
</dbReference>
<dbReference type="InterPro" id="IPR024989">
    <property type="entry name" value="MFS_assoc_dom"/>
</dbReference>
<keyword evidence="6 8" id="KW-1133">Transmembrane helix</keyword>
<comment type="caution">
    <text evidence="10">The sequence shown here is derived from an EMBL/GenBank/DDBJ whole genome shotgun (WGS) entry which is preliminary data.</text>
</comment>
<evidence type="ECO:0000259" key="9">
    <source>
        <dbReference type="PROSITE" id="PS50850"/>
    </source>
</evidence>
<dbReference type="NCBIfam" id="NF037955">
    <property type="entry name" value="mfs"/>
    <property type="match status" value="1"/>
</dbReference>
<keyword evidence="3" id="KW-1003">Cell membrane</keyword>
<dbReference type="Pfam" id="PF12832">
    <property type="entry name" value="MFS_1_like"/>
    <property type="match status" value="1"/>
</dbReference>
<accession>A0A6N9PXJ4</accession>
<sequence>MNFIKYRLRRVIMNTTKDINKLKSFTFLFYMGMGIIVPFLPLYFEEVGYSKIQIGTLLGIGPMAGIVSNILWGVISDSFQTVKKVLTILLFGQMVMLFWLWQVDQFTITVIVILFFFFFQNPVIALTDSLILITIQKTKFSYAGIRVWGSLGFSFSALVMGWILSRTGMDKTIFLLIMTTIVAFVLSFGLKDRKGSVKKMRFSGIFNMLQSKDLLWFLLLVFIISLSHRTNDHFISLYLIELGTDEKWIGWSPTVAALSEIPVFLFLSKYGHRFKELPLLAIAGFSYALRYILTASLDNPYLIIAVQALHSISFGIFLITALRYLTGLIPEEYRSTGLAVFTVIWAGIAGMSSGMVGGWIYNQYGGEILYYVASLLGFISGIGFLSTHLYKLRIKA</sequence>
<feature type="transmembrane region" description="Helical" evidence="8">
    <location>
        <begin position="279"/>
        <end position="297"/>
    </location>
</feature>
<reference evidence="10 11" key="1">
    <citation type="submission" date="2019-01" db="EMBL/GenBank/DDBJ databases">
        <title>Chengkuizengella sp. nov., isolated from deep-sea sediment of East Pacific Ocean.</title>
        <authorList>
            <person name="Yang J."/>
            <person name="Lai Q."/>
            <person name="Shao Z."/>
        </authorList>
    </citation>
    <scope>NUCLEOTIDE SEQUENCE [LARGE SCALE GENOMIC DNA]</scope>
    <source>
        <strain evidence="10 11">YPA3-1-1</strain>
    </source>
</reference>
<evidence type="ECO:0000256" key="2">
    <source>
        <dbReference type="ARBA" id="ARBA00022448"/>
    </source>
</evidence>
<feature type="transmembrane region" description="Helical" evidence="8">
    <location>
        <begin position="248"/>
        <end position="267"/>
    </location>
</feature>
<dbReference type="PANTHER" id="PTHR23522">
    <property type="entry name" value="BLL5896 PROTEIN"/>
    <property type="match status" value="1"/>
</dbReference>
<dbReference type="SUPFAM" id="SSF103473">
    <property type="entry name" value="MFS general substrate transporter"/>
    <property type="match status" value="1"/>
</dbReference>
<keyword evidence="11" id="KW-1185">Reference proteome</keyword>
<keyword evidence="7 8" id="KW-0472">Membrane</keyword>
<feature type="transmembrane region" description="Helical" evidence="8">
    <location>
        <begin position="85"/>
        <end position="102"/>
    </location>
</feature>
<organism evidence="10 11">
    <name type="scientific">Chengkuizengella marina</name>
    <dbReference type="NCBI Taxonomy" id="2507566"/>
    <lineage>
        <taxon>Bacteria</taxon>
        <taxon>Bacillati</taxon>
        <taxon>Bacillota</taxon>
        <taxon>Bacilli</taxon>
        <taxon>Bacillales</taxon>
        <taxon>Paenibacillaceae</taxon>
        <taxon>Chengkuizengella</taxon>
    </lineage>
</organism>
<dbReference type="GO" id="GO:0015528">
    <property type="term" value="F:lactose:proton symporter activity"/>
    <property type="evidence" value="ECO:0007669"/>
    <property type="project" value="TreeGrafter"/>
</dbReference>
<protein>
    <submittedName>
        <fullName evidence="10">MFS transporter</fullName>
    </submittedName>
</protein>
<dbReference type="InterPro" id="IPR036259">
    <property type="entry name" value="MFS_trans_sf"/>
</dbReference>
<comment type="subcellular location">
    <subcellularLocation>
        <location evidence="1">Cell inner membrane</location>
        <topology evidence="1">Multi-pass membrane protein</topology>
    </subcellularLocation>
</comment>
<dbReference type="InterPro" id="IPR026032">
    <property type="entry name" value="HcaT-like"/>
</dbReference>
<evidence type="ECO:0000256" key="5">
    <source>
        <dbReference type="ARBA" id="ARBA00022692"/>
    </source>
</evidence>
<evidence type="ECO:0000313" key="11">
    <source>
        <dbReference type="Proteomes" id="UP000448943"/>
    </source>
</evidence>
<evidence type="ECO:0000256" key="4">
    <source>
        <dbReference type="ARBA" id="ARBA00022519"/>
    </source>
</evidence>
<proteinExistence type="predicted"/>
<feature type="transmembrane region" description="Helical" evidence="8">
    <location>
        <begin position="368"/>
        <end position="390"/>
    </location>
</feature>
<name>A0A6N9PXJ4_9BACL</name>
<dbReference type="Proteomes" id="UP000448943">
    <property type="component" value="Unassembled WGS sequence"/>
</dbReference>
<feature type="domain" description="Major facilitator superfamily (MFS) profile" evidence="9">
    <location>
        <begin position="213"/>
        <end position="396"/>
    </location>
</feature>
<evidence type="ECO:0000313" key="10">
    <source>
        <dbReference type="EMBL" id="NBI27542.1"/>
    </source>
</evidence>
<feature type="transmembrane region" description="Helical" evidence="8">
    <location>
        <begin position="21"/>
        <end position="40"/>
    </location>
</feature>
<gene>
    <name evidence="10" type="ORF">ERL59_00985</name>
</gene>
<evidence type="ECO:0000256" key="6">
    <source>
        <dbReference type="ARBA" id="ARBA00022989"/>
    </source>
</evidence>
<keyword evidence="4" id="KW-0997">Cell inner membrane</keyword>
<evidence type="ECO:0000256" key="1">
    <source>
        <dbReference type="ARBA" id="ARBA00004429"/>
    </source>
</evidence>
<dbReference type="PIRSF" id="PIRSF004925">
    <property type="entry name" value="HcaT"/>
    <property type="match status" value="1"/>
</dbReference>
<dbReference type="AlphaFoldDB" id="A0A6N9PXJ4"/>
<dbReference type="PANTHER" id="PTHR23522:SF10">
    <property type="entry name" value="3-PHENYLPROPIONIC ACID TRANSPORTER-RELATED"/>
    <property type="match status" value="1"/>
</dbReference>
<keyword evidence="5 8" id="KW-0812">Transmembrane</keyword>
<dbReference type="GO" id="GO:0005886">
    <property type="term" value="C:plasma membrane"/>
    <property type="evidence" value="ECO:0007669"/>
    <property type="project" value="UniProtKB-SubCell"/>
</dbReference>
<evidence type="ECO:0000256" key="8">
    <source>
        <dbReference type="SAM" id="Phobius"/>
    </source>
</evidence>
<evidence type="ECO:0000256" key="3">
    <source>
        <dbReference type="ARBA" id="ARBA00022475"/>
    </source>
</evidence>
<keyword evidence="2" id="KW-0813">Transport</keyword>
<evidence type="ECO:0000256" key="7">
    <source>
        <dbReference type="ARBA" id="ARBA00023136"/>
    </source>
</evidence>
<feature type="transmembrane region" description="Helical" evidence="8">
    <location>
        <begin position="171"/>
        <end position="190"/>
    </location>
</feature>
<feature type="transmembrane region" description="Helical" evidence="8">
    <location>
        <begin position="211"/>
        <end position="228"/>
    </location>
</feature>
<feature type="transmembrane region" description="Helical" evidence="8">
    <location>
        <begin position="108"/>
        <end position="133"/>
    </location>
</feature>
<dbReference type="PROSITE" id="PS50850">
    <property type="entry name" value="MFS"/>
    <property type="match status" value="1"/>
</dbReference>
<feature type="transmembrane region" description="Helical" evidence="8">
    <location>
        <begin position="337"/>
        <end position="362"/>
    </location>
</feature>
<dbReference type="EMBL" id="SIJB01000004">
    <property type="protein sequence ID" value="NBI27542.1"/>
    <property type="molecule type" value="Genomic_DNA"/>
</dbReference>
<feature type="transmembrane region" description="Helical" evidence="8">
    <location>
        <begin position="303"/>
        <end position="325"/>
    </location>
</feature>